<reference evidence="1 2" key="1">
    <citation type="submission" date="2022-01" db="EMBL/GenBank/DDBJ databases">
        <title>Flavihumibacter sp. nov., isolated from sediment of a river.</title>
        <authorList>
            <person name="Liu H."/>
        </authorList>
    </citation>
    <scope>NUCLEOTIDE SEQUENCE [LARGE SCALE GENOMIC DNA]</scope>
    <source>
        <strain evidence="1 2">RY-1</strain>
    </source>
</reference>
<keyword evidence="1" id="KW-0489">Methyltransferase</keyword>
<dbReference type="Pfam" id="PF13578">
    <property type="entry name" value="Methyltransf_24"/>
    <property type="match status" value="1"/>
</dbReference>
<dbReference type="RefSeq" id="WP_234864367.1">
    <property type="nucleotide sequence ID" value="NZ_JAKEVY010000001.1"/>
</dbReference>
<protein>
    <submittedName>
        <fullName evidence="1">Class I SAM-dependent methyltransferase</fullName>
    </submittedName>
</protein>
<dbReference type="GO" id="GO:0032259">
    <property type="term" value="P:methylation"/>
    <property type="evidence" value="ECO:0007669"/>
    <property type="project" value="UniProtKB-KW"/>
</dbReference>
<organism evidence="1 2">
    <name type="scientific">Flavihumibacter fluminis</name>
    <dbReference type="NCBI Taxonomy" id="2909236"/>
    <lineage>
        <taxon>Bacteria</taxon>
        <taxon>Pseudomonadati</taxon>
        <taxon>Bacteroidota</taxon>
        <taxon>Chitinophagia</taxon>
        <taxon>Chitinophagales</taxon>
        <taxon>Chitinophagaceae</taxon>
        <taxon>Flavihumibacter</taxon>
    </lineage>
</organism>
<dbReference type="GO" id="GO:0008168">
    <property type="term" value="F:methyltransferase activity"/>
    <property type="evidence" value="ECO:0007669"/>
    <property type="project" value="UniProtKB-KW"/>
</dbReference>
<proteinExistence type="predicted"/>
<comment type="caution">
    <text evidence="1">The sequence shown here is derived from an EMBL/GenBank/DDBJ whole genome shotgun (WGS) entry which is preliminary data.</text>
</comment>
<name>A0ABS9BE07_9BACT</name>
<dbReference type="Gene3D" id="3.40.50.150">
    <property type="entry name" value="Vaccinia Virus protein VP39"/>
    <property type="match status" value="1"/>
</dbReference>
<keyword evidence="1" id="KW-0808">Transferase</keyword>
<evidence type="ECO:0000313" key="1">
    <source>
        <dbReference type="EMBL" id="MCF1713840.1"/>
    </source>
</evidence>
<gene>
    <name evidence="1" type="ORF">L0U88_04250</name>
</gene>
<keyword evidence="2" id="KW-1185">Reference proteome</keyword>
<dbReference type="SUPFAM" id="SSF53335">
    <property type="entry name" value="S-adenosyl-L-methionine-dependent methyltransferases"/>
    <property type="match status" value="1"/>
</dbReference>
<evidence type="ECO:0000313" key="2">
    <source>
        <dbReference type="Proteomes" id="UP001200145"/>
    </source>
</evidence>
<dbReference type="Proteomes" id="UP001200145">
    <property type="component" value="Unassembled WGS sequence"/>
</dbReference>
<sequence>MKHKPYSAIELGMKFLQYWINAGNGKGHGIHSPFVFALIRDVLNDRGEYYAYSSIEKLRLQLEQTHERIELVDLGAGGKGIRQERISAITKRTSKSQKLGRLLFRLSNYFQPATIVELGTSMGLSAAYLYAGNTKSEVYTLEGAPAVAEQANKNFNQLGYSGISTITGNFDETLEPLLAKLEKVDLAYIDGNHRYAPTLRYFEQLLKKCQSRSVLIFDDIHWSEEMEAAWKAIQQHPEVRCTVDLFFIGLVFFSDSFKSPQHFTIRF</sequence>
<dbReference type="EMBL" id="JAKEVY010000001">
    <property type="protein sequence ID" value="MCF1713840.1"/>
    <property type="molecule type" value="Genomic_DNA"/>
</dbReference>
<accession>A0ABS9BE07</accession>
<dbReference type="InterPro" id="IPR029063">
    <property type="entry name" value="SAM-dependent_MTases_sf"/>
</dbReference>